<dbReference type="InterPro" id="IPR054335">
    <property type="entry name" value="DuOB_dom"/>
</dbReference>
<gene>
    <name evidence="2" type="ORF">WNY59_06385</name>
</gene>
<proteinExistence type="predicted"/>
<dbReference type="Proteomes" id="UP001477870">
    <property type="component" value="Unassembled WGS sequence"/>
</dbReference>
<dbReference type="Pfam" id="PF22557">
    <property type="entry name" value="DuOB"/>
    <property type="match status" value="1"/>
</dbReference>
<dbReference type="RefSeq" id="WP_342847752.1">
    <property type="nucleotide sequence ID" value="NZ_JBBMQO010000003.1"/>
</dbReference>
<evidence type="ECO:0000313" key="2">
    <source>
        <dbReference type="EMBL" id="MEM5501213.1"/>
    </source>
</evidence>
<protein>
    <recommendedName>
        <fullName evidence="1">Dual OB-containing domain-containing protein</fullName>
    </recommendedName>
</protein>
<reference evidence="2 3" key="1">
    <citation type="submission" date="2024-03" db="EMBL/GenBank/DDBJ databases">
        <title>Community enrichment and isolation of bacterial strains for fucoidan degradation.</title>
        <authorList>
            <person name="Sichert A."/>
        </authorList>
    </citation>
    <scope>NUCLEOTIDE SEQUENCE [LARGE SCALE GENOMIC DNA]</scope>
    <source>
        <strain evidence="2 3">AS62</strain>
    </source>
</reference>
<keyword evidence="3" id="KW-1185">Reference proteome</keyword>
<evidence type="ECO:0000313" key="3">
    <source>
        <dbReference type="Proteomes" id="UP001477870"/>
    </source>
</evidence>
<sequence>MQKYSKTILCLANSRKTSGRCIAGRELVNNKLGDWIRPVSARDSGELSELDRRYKNGRHPQVLDIIRIPMLAPNPHQFQAENHLIDDEYYWTLERQVDWAGVQNALDGPAPLWINGDSSYSGINDRVSAKNLEQPQGTLRLIKVSDLRIEVVVEGAEFNNGKRKVRGRFTYGGAQHYLSITDPQIEAKYFARANGIFQIGEAILCISLGEIYNDYAYKLIASVITA</sequence>
<evidence type="ECO:0000259" key="1">
    <source>
        <dbReference type="Pfam" id="PF22557"/>
    </source>
</evidence>
<dbReference type="EMBL" id="JBBMQO010000003">
    <property type="protein sequence ID" value="MEM5501213.1"/>
    <property type="molecule type" value="Genomic_DNA"/>
</dbReference>
<comment type="caution">
    <text evidence="2">The sequence shown here is derived from an EMBL/GenBank/DDBJ whole genome shotgun (WGS) entry which is preliminary data.</text>
</comment>
<accession>A0ABU9T635</accession>
<name>A0ABU9T635_9HYPH</name>
<feature type="domain" description="Dual OB-containing" evidence="1">
    <location>
        <begin position="6"/>
        <end position="223"/>
    </location>
</feature>
<organism evidence="2 3">
    <name type="scientific">Ahrensia kielensis</name>
    <dbReference type="NCBI Taxonomy" id="76980"/>
    <lineage>
        <taxon>Bacteria</taxon>
        <taxon>Pseudomonadati</taxon>
        <taxon>Pseudomonadota</taxon>
        <taxon>Alphaproteobacteria</taxon>
        <taxon>Hyphomicrobiales</taxon>
        <taxon>Ahrensiaceae</taxon>
        <taxon>Ahrensia</taxon>
    </lineage>
</organism>